<feature type="compositionally biased region" description="Polar residues" evidence="1">
    <location>
        <begin position="374"/>
        <end position="390"/>
    </location>
</feature>
<feature type="compositionally biased region" description="Low complexity" evidence="1">
    <location>
        <begin position="1588"/>
        <end position="1598"/>
    </location>
</feature>
<feature type="compositionally biased region" description="Basic and acidic residues" evidence="1">
    <location>
        <begin position="183"/>
        <end position="199"/>
    </location>
</feature>
<feature type="compositionally biased region" description="Polar residues" evidence="1">
    <location>
        <begin position="1192"/>
        <end position="1207"/>
    </location>
</feature>
<feature type="region of interest" description="Disordered" evidence="1">
    <location>
        <begin position="374"/>
        <end position="395"/>
    </location>
</feature>
<dbReference type="OrthoDB" id="10691628at2759"/>
<feature type="compositionally biased region" description="Basic and acidic residues" evidence="1">
    <location>
        <begin position="1601"/>
        <end position="1610"/>
    </location>
</feature>
<feature type="region of interest" description="Disordered" evidence="1">
    <location>
        <begin position="1171"/>
        <end position="1227"/>
    </location>
</feature>
<feature type="compositionally biased region" description="Basic residues" evidence="1">
    <location>
        <begin position="55"/>
        <end position="73"/>
    </location>
</feature>
<feature type="compositionally biased region" description="Polar residues" evidence="1">
    <location>
        <begin position="84"/>
        <end position="97"/>
    </location>
</feature>
<reference evidence="2 3" key="1">
    <citation type="submission" date="2016-09" db="EMBL/GenBank/DDBJ databases">
        <title>Extensive genetic diversity and differential bi-allelic expression allows diatom success in the polar Southern Ocean.</title>
        <authorList>
            <consortium name="DOE Joint Genome Institute"/>
            <person name="Mock T."/>
            <person name="Otillar R.P."/>
            <person name="Strauss J."/>
            <person name="Dupont C."/>
            <person name="Frickenhaus S."/>
            <person name="Maumus F."/>
            <person name="Mcmullan M."/>
            <person name="Sanges R."/>
            <person name="Schmutz J."/>
            <person name="Toseland A."/>
            <person name="Valas R."/>
            <person name="Veluchamy A."/>
            <person name="Ward B.J."/>
            <person name="Allen A."/>
            <person name="Barry K."/>
            <person name="Falciatore A."/>
            <person name="Ferrante M."/>
            <person name="Fortunato A.E."/>
            <person name="Gloeckner G."/>
            <person name="Gruber A."/>
            <person name="Hipkin R."/>
            <person name="Janech M."/>
            <person name="Kroth P."/>
            <person name="Leese F."/>
            <person name="Lindquist E."/>
            <person name="Lyon B.R."/>
            <person name="Martin J."/>
            <person name="Mayer C."/>
            <person name="Parker M."/>
            <person name="Quesneville H."/>
            <person name="Raymond J."/>
            <person name="Uhlig C."/>
            <person name="Valentin K.U."/>
            <person name="Worden A.Z."/>
            <person name="Armbrust E.V."/>
            <person name="Bowler C."/>
            <person name="Green B."/>
            <person name="Moulton V."/>
            <person name="Van Oosterhout C."/>
            <person name="Grigoriev I."/>
        </authorList>
    </citation>
    <scope>NUCLEOTIDE SEQUENCE [LARGE SCALE GENOMIC DNA]</scope>
    <source>
        <strain evidence="2 3">CCMP1102</strain>
    </source>
</reference>
<protein>
    <submittedName>
        <fullName evidence="2">Uncharacterized protein</fullName>
    </submittedName>
</protein>
<feature type="region of interest" description="Disordered" evidence="1">
    <location>
        <begin position="1328"/>
        <end position="1347"/>
    </location>
</feature>
<evidence type="ECO:0000313" key="2">
    <source>
        <dbReference type="EMBL" id="OEU19925.1"/>
    </source>
</evidence>
<dbReference type="Proteomes" id="UP000095751">
    <property type="component" value="Unassembled WGS sequence"/>
</dbReference>
<feature type="compositionally biased region" description="Low complexity" evidence="1">
    <location>
        <begin position="872"/>
        <end position="883"/>
    </location>
</feature>
<feature type="compositionally biased region" description="Polar residues" evidence="1">
    <location>
        <begin position="1635"/>
        <end position="1644"/>
    </location>
</feature>
<feature type="compositionally biased region" description="Basic and acidic residues" evidence="1">
    <location>
        <begin position="1057"/>
        <end position="1073"/>
    </location>
</feature>
<keyword evidence="3" id="KW-1185">Reference proteome</keyword>
<feature type="region of interest" description="Disordered" evidence="1">
    <location>
        <begin position="171"/>
        <end position="203"/>
    </location>
</feature>
<feature type="region of interest" description="Disordered" evidence="1">
    <location>
        <begin position="1098"/>
        <end position="1117"/>
    </location>
</feature>
<organism evidence="2 3">
    <name type="scientific">Fragilariopsis cylindrus CCMP1102</name>
    <dbReference type="NCBI Taxonomy" id="635003"/>
    <lineage>
        <taxon>Eukaryota</taxon>
        <taxon>Sar</taxon>
        <taxon>Stramenopiles</taxon>
        <taxon>Ochrophyta</taxon>
        <taxon>Bacillariophyta</taxon>
        <taxon>Bacillariophyceae</taxon>
        <taxon>Bacillariophycidae</taxon>
        <taxon>Bacillariales</taxon>
        <taxon>Bacillariaceae</taxon>
        <taxon>Fragilariopsis</taxon>
    </lineage>
</organism>
<gene>
    <name evidence="2" type="ORF">FRACYDRAFT_260158</name>
</gene>
<sequence>MMSEDIDGPLLLDEISNDTAMMNDHPFDSIEREIDPQCESKHKKRSDFNFTSLWRKPRRSRRKSKSRSGRKSHHDGFFDENNFDDSSPAVQKTTTRKGNYVKDRESFETTGSIPLSDFDEAKDIIPFLDFRGLSSRGVGVGVGDGANGTVTTNSEASRILKESTILNPKMFITPTPTKRKDSRSKISEGRMSSERVNKDESDDEVFKSISENNIFNESPTLLRESPKNKYETVDDVINPTTKEEEGREKDAIFGKENLLQNTLYSGDLYQDHGPILSSLSEDSVISDSIRGVRFLPFDKLLDADPTSSNWDHSNKDFVENDDDLWAAHDITMSNHSGEEVQQQTVEEVPNAEPASIAIEANVTSFSDRLKFYQSKTTSPPAQPVQHPSQSKKWDAHETNNLKLPTSSAQLSLDGGSISDHVDSAFDTFLNLCSPRNAILVESGLEEISEKPSDTAVTGHLIHTSTKAMPRNVGIKDGIFGVNNDICTNVEPKYSLSRSTNSRREDRRDLDLEREVDTTRAEQPSSVESPTKIDTNASYIASDSLKGERPSNDSSKILAGRRFRRSGNRFGGVVSRTLGSEAEGSAANKFREDEVHGEGEGDGIDSEQNLYTATTEIKDNTTVVVVRASTESKNEPETNHLQAKSKTSKIELHSESNSFQSSGSIHQRANVFGVTLKKRERYQGKVTSKTETPKTNDLVESEGSIEASDSILKTVNPSAMKELTTPVADEVSVESESKEIIHDLERSCKSSKNRKIDSMGSLANIDQEFLEGCAGEKLETINADIQLFKNAEAELIAAPKVRANKVASLESQKKIANVDIVQNQSYKLGNNTWKRRGFEGRAASIENKTSEDKEHATNIRSNGSSALLGTDATSNPTPTINNNSLETNIVQNNASKFGSTSLKRSGIKARNISLESRIASDNRDSVINMESGATTRPSSIKETRRELGSSSAKNEDITDSAVGRKSLDSEEIDPDIQVSLNATKNLDCSESLRTSDVQQRASKFGVTLAKRRNFNVKLVAVNTGSTAAAVGSSGNIHDQNDMNQSAAAKPENVTVDKNVEEETNPEKIKEERTELGQPRVNSRSISSAGHLGYRIKSKKFHSPSKQHDIEGVDSPSPKLHHILDPRVELVSPRKQLKSISISERMKMFERAKTSNYANPMQSRKDIIQKKALASNRREERDDTDHFSGESPKSIKSSGSLPSEDPTVSTKRRSTISKIQPGDDDRLKILSESEILTSSIPTNNEYEDDDDVANYDRNDNRRMTLKTYSRMENNGTDIGFYKQKASKQLPPPSPGRRVGHSARRHFFENLGGASREKPHLSRPLVKQNEVVPTNATSPEELEEAPSPYSENLCETDGPPMFVTVEEDFMLKDNISTCLSASENRSVVCKPPDALLLSVSRKAMALMSSDDGKKVPKISLSSTLNNATTEVNDYDSKWRKQLSKTIMHRYESKGTNEITTSQQYRRCLERKATSEVIQKSQKQEISDMEKGKTQEAEDNNNNSKAEIHRPKVSSSLKARHDIFQSKVGNKYNLEKREEAHSANNTASELRKVSASLKARRNVFESKPMNPADRGKRSSVGESTVENKPRKSTISSRKSSLSFEDVMKARRSMDSARSSSASYSSESVVRPSNLLKRVSTASALSDPQSPLPYRRGFSSTSAALRSSSTGQEKKQQYLRCF</sequence>
<feature type="region of interest" description="Disordered" evidence="1">
    <location>
        <begin position="628"/>
        <end position="664"/>
    </location>
</feature>
<feature type="region of interest" description="Disordered" evidence="1">
    <location>
        <begin position="682"/>
        <end position="702"/>
    </location>
</feature>
<feature type="compositionally biased region" description="Basic and acidic residues" evidence="1">
    <location>
        <begin position="1478"/>
        <end position="1492"/>
    </location>
</feature>
<dbReference type="KEGG" id="fcy:FRACYDRAFT_260158"/>
<feature type="compositionally biased region" description="Low complexity" evidence="1">
    <location>
        <begin position="1654"/>
        <end position="1665"/>
    </location>
</feature>
<evidence type="ECO:0000256" key="1">
    <source>
        <dbReference type="SAM" id="MobiDB-lite"/>
    </source>
</evidence>
<feature type="region of interest" description="Disordered" evidence="1">
    <location>
        <begin position="924"/>
        <end position="969"/>
    </location>
</feature>
<evidence type="ECO:0000313" key="3">
    <source>
        <dbReference type="Proteomes" id="UP000095751"/>
    </source>
</evidence>
<feature type="region of interest" description="Disordered" evidence="1">
    <location>
        <begin position="1057"/>
        <end position="1083"/>
    </location>
</feature>
<feature type="compositionally biased region" description="Basic and acidic residues" evidence="1">
    <location>
        <begin position="501"/>
        <end position="519"/>
    </location>
</feature>
<feature type="compositionally biased region" description="Polar residues" evidence="1">
    <location>
        <begin position="857"/>
        <end position="866"/>
    </location>
</feature>
<feature type="region of interest" description="Disordered" evidence="1">
    <location>
        <begin position="493"/>
        <end position="554"/>
    </location>
</feature>
<feature type="compositionally biased region" description="Low complexity" evidence="1">
    <location>
        <begin position="1611"/>
        <end position="1623"/>
    </location>
</feature>
<feature type="compositionally biased region" description="Basic and acidic residues" evidence="1">
    <location>
        <begin position="25"/>
        <end position="40"/>
    </location>
</feature>
<feature type="region of interest" description="Disordered" evidence="1">
    <location>
        <begin position="1472"/>
        <end position="1517"/>
    </location>
</feature>
<feature type="region of interest" description="Disordered" evidence="1">
    <location>
        <begin position="17"/>
        <end position="98"/>
    </location>
</feature>
<feature type="compositionally biased region" description="Polar residues" evidence="1">
    <location>
        <begin position="684"/>
        <end position="694"/>
    </location>
</feature>
<feature type="compositionally biased region" description="Polar residues" evidence="1">
    <location>
        <begin position="654"/>
        <end position="664"/>
    </location>
</feature>
<name>A0A1E7FPA1_9STRA</name>
<accession>A0A1E7FPA1</accession>
<dbReference type="InParanoid" id="A0A1E7FPA1"/>
<feature type="compositionally biased region" description="Basic and acidic residues" evidence="1">
    <location>
        <begin position="1174"/>
        <end position="1186"/>
    </location>
</feature>
<proteinExistence type="predicted"/>
<dbReference type="EMBL" id="KV784355">
    <property type="protein sequence ID" value="OEU19925.1"/>
    <property type="molecule type" value="Genomic_DNA"/>
</dbReference>
<feature type="compositionally biased region" description="Polar residues" evidence="1">
    <location>
        <begin position="520"/>
        <end position="540"/>
    </location>
</feature>
<feature type="region of interest" description="Disordered" evidence="1">
    <location>
        <begin position="1557"/>
        <end position="1677"/>
    </location>
</feature>
<feature type="compositionally biased region" description="Basic and acidic residues" evidence="1">
    <location>
        <begin position="847"/>
        <end position="856"/>
    </location>
</feature>
<feature type="region of interest" description="Disordered" evidence="1">
    <location>
        <begin position="846"/>
        <end position="883"/>
    </location>
</feature>